<dbReference type="AlphaFoldDB" id="A0A6N6N782"/>
<gene>
    <name evidence="2" type="ORF">F8A88_04795</name>
</gene>
<reference evidence="2 3" key="1">
    <citation type="journal article" date="2017" name="Int. J. Syst. Evol. Microbiol.">
        <title>Desulfovibrio senegalensis sp. nov., a mesophilic sulfate reducer isolated from marine sediment.</title>
        <authorList>
            <person name="Thioye A."/>
            <person name="Gam Z.B.A."/>
            <person name="Mbengue M."/>
            <person name="Cayol J.L."/>
            <person name="Joseph-Bartoli M."/>
            <person name="Toure-Kane C."/>
            <person name="Labat M."/>
        </authorList>
    </citation>
    <scope>NUCLEOTIDE SEQUENCE [LARGE SCALE GENOMIC DNA]</scope>
    <source>
        <strain evidence="2 3">DSM 101509</strain>
    </source>
</reference>
<sequence length="195" mass="21531">MINISIWNPKGGVGKTTIALNIAAALTCSGKSVIYADLDPQGTASMLAEDNHLPYEVRAEIPKTGASFLILDHPPGYGELPDSPLVVFPMRPSRPDMQAGLKAMRALQNSAQVITVFNDCDFRRAVDRATYNQARKTLGIEDIRVVRNRAVYRVAMNKGRTIFDEALNSAHAIKDARMEIKRILAKPKKKIKNTN</sequence>
<protein>
    <submittedName>
        <fullName evidence="2">ParA family protein</fullName>
    </submittedName>
</protein>
<dbReference type="SUPFAM" id="SSF52540">
    <property type="entry name" value="P-loop containing nucleoside triphosphate hydrolases"/>
    <property type="match status" value="1"/>
</dbReference>
<dbReference type="OrthoDB" id="9785810at2"/>
<dbReference type="EMBL" id="WAIE01000001">
    <property type="protein sequence ID" value="KAB1443568.1"/>
    <property type="molecule type" value="Genomic_DNA"/>
</dbReference>
<accession>A0A6N6N782</accession>
<organism evidence="2 3">
    <name type="scientific">Pseudodesulfovibrio senegalensis</name>
    <dbReference type="NCBI Taxonomy" id="1721087"/>
    <lineage>
        <taxon>Bacteria</taxon>
        <taxon>Pseudomonadati</taxon>
        <taxon>Thermodesulfobacteriota</taxon>
        <taxon>Desulfovibrionia</taxon>
        <taxon>Desulfovibrionales</taxon>
        <taxon>Desulfovibrionaceae</taxon>
    </lineage>
</organism>
<comment type="caution">
    <text evidence="2">The sequence shown here is derived from an EMBL/GenBank/DDBJ whole genome shotgun (WGS) entry which is preliminary data.</text>
</comment>
<dbReference type="CDD" id="cd02042">
    <property type="entry name" value="ParAB_family"/>
    <property type="match status" value="1"/>
</dbReference>
<proteinExistence type="predicted"/>
<dbReference type="RefSeq" id="WP_151149940.1">
    <property type="nucleotide sequence ID" value="NZ_WAIE01000001.1"/>
</dbReference>
<dbReference type="Proteomes" id="UP000438699">
    <property type="component" value="Unassembled WGS sequence"/>
</dbReference>
<feature type="domain" description="CobQ/CobB/MinD/ParA nucleotide binding" evidence="1">
    <location>
        <begin position="4"/>
        <end position="118"/>
    </location>
</feature>
<name>A0A6N6N782_9BACT</name>
<evidence type="ECO:0000313" key="2">
    <source>
        <dbReference type="EMBL" id="KAB1443568.1"/>
    </source>
</evidence>
<dbReference type="InterPro" id="IPR050678">
    <property type="entry name" value="DNA_Partitioning_ATPase"/>
</dbReference>
<evidence type="ECO:0000259" key="1">
    <source>
        <dbReference type="Pfam" id="PF01656"/>
    </source>
</evidence>
<dbReference type="PANTHER" id="PTHR13696">
    <property type="entry name" value="P-LOOP CONTAINING NUCLEOSIDE TRIPHOSPHATE HYDROLASE"/>
    <property type="match status" value="1"/>
</dbReference>
<dbReference type="InterPro" id="IPR002586">
    <property type="entry name" value="CobQ/CobB/MinD/ParA_Nub-bd_dom"/>
</dbReference>
<dbReference type="PIRSF" id="PIRSF009320">
    <property type="entry name" value="Nuc_binding_HP_1000"/>
    <property type="match status" value="1"/>
</dbReference>
<dbReference type="Gene3D" id="3.40.50.300">
    <property type="entry name" value="P-loop containing nucleotide triphosphate hydrolases"/>
    <property type="match status" value="1"/>
</dbReference>
<dbReference type="PANTHER" id="PTHR13696:SF99">
    <property type="entry name" value="COBYRINIC ACID AC-DIAMIDE SYNTHASE"/>
    <property type="match status" value="1"/>
</dbReference>
<keyword evidence="3" id="KW-1185">Reference proteome</keyword>
<dbReference type="Pfam" id="PF01656">
    <property type="entry name" value="CbiA"/>
    <property type="match status" value="1"/>
</dbReference>
<evidence type="ECO:0000313" key="3">
    <source>
        <dbReference type="Proteomes" id="UP000438699"/>
    </source>
</evidence>
<dbReference type="InterPro" id="IPR027417">
    <property type="entry name" value="P-loop_NTPase"/>
</dbReference>